<comment type="caution">
    <text evidence="2">The sequence shown here is derived from an EMBL/GenBank/DDBJ whole genome shotgun (WGS) entry which is preliminary data.</text>
</comment>
<keyword evidence="1" id="KW-0732">Signal</keyword>
<feature type="signal peptide" evidence="1">
    <location>
        <begin position="1"/>
        <end position="23"/>
    </location>
</feature>
<evidence type="ECO:0008006" key="4">
    <source>
        <dbReference type="Google" id="ProtNLM"/>
    </source>
</evidence>
<protein>
    <recommendedName>
        <fullName evidence="4">Lipoprotein</fullName>
    </recommendedName>
</protein>
<organism evidence="2 3">
    <name type="scientific">Shewanella holmiensis</name>
    <dbReference type="NCBI Taxonomy" id="2952222"/>
    <lineage>
        <taxon>Bacteria</taxon>
        <taxon>Pseudomonadati</taxon>
        <taxon>Pseudomonadota</taxon>
        <taxon>Gammaproteobacteria</taxon>
        <taxon>Alteromonadales</taxon>
        <taxon>Shewanellaceae</taxon>
        <taxon>Shewanella</taxon>
    </lineage>
</organism>
<sequence>MKKTTLSLIMGLSFVLLFGCNSSDDDNVTAPPEPPEPPATTISIKDTSVIDVALVSTDPESGTMIINLTGDDDKAVIGADAFNLLFMGYPKPGPYSSKYKLAWHQAQQTSCIDTEECVMVIEELKAGMYQLTLDELAWKIGIVNFRVALEVKGENAHFPMAFLD</sequence>
<keyword evidence="3" id="KW-1185">Reference proteome</keyword>
<feature type="chain" id="PRO_5040942386" description="Lipoprotein" evidence="1">
    <location>
        <begin position="24"/>
        <end position="164"/>
    </location>
</feature>
<evidence type="ECO:0000256" key="1">
    <source>
        <dbReference type="SAM" id="SignalP"/>
    </source>
</evidence>
<proteinExistence type="predicted"/>
<name>A0A9X2WMK5_9GAMM</name>
<dbReference type="PROSITE" id="PS51257">
    <property type="entry name" value="PROKAR_LIPOPROTEIN"/>
    <property type="match status" value="1"/>
</dbReference>
<reference evidence="2" key="1">
    <citation type="journal article" date="2023" name="Int. J. Syst. Evol. Microbiol.">
        <title>&lt;i&gt;Shewanella septentrionalis&lt;/i&gt; sp. nov. and &lt;i&gt;Shewanella holmiensis&lt;/i&gt; sp. nov., isolated from Baltic Sea water and sediments.</title>
        <authorList>
            <person name="Martin-Rodriguez A.J."/>
            <person name="Thorell K."/>
            <person name="Joffre E."/>
            <person name="Jensie-Markopoulos S."/>
            <person name="Moore E.R.B."/>
            <person name="Sjoling A."/>
        </authorList>
    </citation>
    <scope>NUCLEOTIDE SEQUENCE</scope>
    <source>
        <strain evidence="2">SP1S2-7</strain>
    </source>
</reference>
<evidence type="ECO:0000313" key="2">
    <source>
        <dbReference type="EMBL" id="MCT7941935.1"/>
    </source>
</evidence>
<dbReference type="EMBL" id="JAMTCD010000009">
    <property type="protein sequence ID" value="MCT7941935.1"/>
    <property type="molecule type" value="Genomic_DNA"/>
</dbReference>
<dbReference type="Proteomes" id="UP001155546">
    <property type="component" value="Unassembled WGS sequence"/>
</dbReference>
<evidence type="ECO:0000313" key="3">
    <source>
        <dbReference type="Proteomes" id="UP001155546"/>
    </source>
</evidence>
<gene>
    <name evidence="2" type="ORF">NE535_09055</name>
</gene>
<dbReference type="AlphaFoldDB" id="A0A9X2WMK5"/>
<dbReference type="RefSeq" id="WP_261298314.1">
    <property type="nucleotide sequence ID" value="NZ_JAMTCD010000009.1"/>
</dbReference>
<accession>A0A9X2WMK5</accession>